<reference evidence="1" key="1">
    <citation type="submission" date="2023-07" db="EMBL/GenBank/DDBJ databases">
        <authorList>
            <person name="Pelsma A.J. K."/>
        </authorList>
    </citation>
    <scope>NUCLEOTIDE SEQUENCE</scope>
</reference>
<protein>
    <recommendedName>
        <fullName evidence="2">DUF3168 domain-containing protein</fullName>
    </recommendedName>
</protein>
<dbReference type="InterPro" id="IPR021508">
    <property type="entry name" value="Gp17-like"/>
</dbReference>
<evidence type="ECO:0008006" key="2">
    <source>
        <dbReference type="Google" id="ProtNLM"/>
    </source>
</evidence>
<evidence type="ECO:0000313" key="1">
    <source>
        <dbReference type="EMBL" id="CAJ0862009.1"/>
    </source>
</evidence>
<sequence>MTAPTLSLQGAMRAALIADTAMTDLVPASQIFDRHARPETFPCIVIGEVQEVADDMSLARDKFRLYPTLHVWTREPGLISVKAICWQIRRTLIASENVRLGLIDWRYNDTRILRDPDGVTGHGVVTFEALLGEALL</sequence>
<dbReference type="EMBL" id="OY288114">
    <property type="protein sequence ID" value="CAJ0862009.1"/>
    <property type="molecule type" value="Genomic_DNA"/>
</dbReference>
<organism evidence="1">
    <name type="scientific">freshwater sediment metagenome</name>
    <dbReference type="NCBI Taxonomy" id="556182"/>
    <lineage>
        <taxon>unclassified sequences</taxon>
        <taxon>metagenomes</taxon>
        <taxon>ecological metagenomes</taxon>
    </lineage>
</organism>
<dbReference type="InterPro" id="IPR053745">
    <property type="entry name" value="Viral_Tail_Comp_sf"/>
</dbReference>
<dbReference type="AlphaFoldDB" id="A0AA48LYE3"/>
<dbReference type="Pfam" id="PF11367">
    <property type="entry name" value="Tail_completion_gp17"/>
    <property type="match status" value="1"/>
</dbReference>
<name>A0AA48LYE3_9ZZZZ</name>
<gene>
    <name evidence="1" type="ORF">AMST5_01449</name>
</gene>
<dbReference type="Gene3D" id="3.30.2000.30">
    <property type="match status" value="1"/>
</dbReference>
<proteinExistence type="predicted"/>
<accession>A0AA48LYE3</accession>